<reference evidence="4" key="1">
    <citation type="journal article" date="2014" name="Genome Announc.">
        <title>Draft genome sequence of Colletotrichum sublineola, a destructive pathogen of cultivated sorghum.</title>
        <authorList>
            <person name="Baroncelli R."/>
            <person name="Sanz-Martin J.M."/>
            <person name="Rech G.E."/>
            <person name="Sukno S.A."/>
            <person name="Thon M.R."/>
        </authorList>
    </citation>
    <scope>NUCLEOTIDE SEQUENCE [LARGE SCALE GENOMIC DNA]</scope>
    <source>
        <strain evidence="4">TX430BB</strain>
    </source>
</reference>
<evidence type="ECO:0000256" key="2">
    <source>
        <dbReference type="SAM" id="SignalP"/>
    </source>
</evidence>
<dbReference type="EMBL" id="JMSE01000791">
    <property type="protein sequence ID" value="KDN67573.1"/>
    <property type="molecule type" value="Genomic_DNA"/>
</dbReference>
<evidence type="ECO:0000256" key="1">
    <source>
        <dbReference type="SAM" id="MobiDB-lite"/>
    </source>
</evidence>
<comment type="caution">
    <text evidence="3">The sequence shown here is derived from an EMBL/GenBank/DDBJ whole genome shotgun (WGS) entry which is preliminary data.</text>
</comment>
<feature type="chain" id="PRO_5001634811" evidence="2">
    <location>
        <begin position="20"/>
        <end position="106"/>
    </location>
</feature>
<feature type="region of interest" description="Disordered" evidence="1">
    <location>
        <begin position="45"/>
        <end position="77"/>
    </location>
</feature>
<dbReference type="PROSITE" id="PS51257">
    <property type="entry name" value="PROKAR_LIPOPROTEIN"/>
    <property type="match status" value="1"/>
</dbReference>
<keyword evidence="4" id="KW-1185">Reference proteome</keyword>
<proteinExistence type="predicted"/>
<dbReference type="Proteomes" id="UP000027238">
    <property type="component" value="Unassembled WGS sequence"/>
</dbReference>
<evidence type="ECO:0000313" key="3">
    <source>
        <dbReference type="EMBL" id="KDN67573.1"/>
    </source>
</evidence>
<feature type="compositionally biased region" description="Basic and acidic residues" evidence="1">
    <location>
        <begin position="49"/>
        <end position="58"/>
    </location>
</feature>
<feature type="signal peptide" evidence="2">
    <location>
        <begin position="1"/>
        <end position="19"/>
    </location>
</feature>
<organism evidence="3 4">
    <name type="scientific">Colletotrichum sublineola</name>
    <name type="common">Sorghum anthracnose fungus</name>
    <dbReference type="NCBI Taxonomy" id="1173701"/>
    <lineage>
        <taxon>Eukaryota</taxon>
        <taxon>Fungi</taxon>
        <taxon>Dikarya</taxon>
        <taxon>Ascomycota</taxon>
        <taxon>Pezizomycotina</taxon>
        <taxon>Sordariomycetes</taxon>
        <taxon>Hypocreomycetidae</taxon>
        <taxon>Glomerellales</taxon>
        <taxon>Glomerellaceae</taxon>
        <taxon>Colletotrichum</taxon>
        <taxon>Colletotrichum graminicola species complex</taxon>
    </lineage>
</organism>
<name>A0A066XEG5_COLSU</name>
<gene>
    <name evidence="3" type="ORF">CSUB01_03627</name>
</gene>
<keyword evidence="2" id="KW-0732">Signal</keyword>
<accession>A0A066XEG5</accession>
<sequence>MRWLSAAVLVFSVTSAACAALDLDTAGQLEARHLEVGGLEAGRLAADQLKARDPEPAKKNKKKTKKPKKPKTPKGKCLAAEQTCSDDDDCCSKSCNADTGTCDKEE</sequence>
<dbReference type="HOGENOM" id="CLU_2223126_0_0_1"/>
<protein>
    <submittedName>
        <fullName evidence="3">Uncharacterized protein</fullName>
    </submittedName>
</protein>
<evidence type="ECO:0000313" key="4">
    <source>
        <dbReference type="Proteomes" id="UP000027238"/>
    </source>
</evidence>
<dbReference type="AlphaFoldDB" id="A0A066XEG5"/>
<feature type="compositionally biased region" description="Basic residues" evidence="1">
    <location>
        <begin position="59"/>
        <end position="74"/>
    </location>
</feature>